<organism evidence="1 2">
    <name type="scientific">Colletotrichum siamense</name>
    <name type="common">Anthracnose fungus</name>
    <dbReference type="NCBI Taxonomy" id="690259"/>
    <lineage>
        <taxon>Eukaryota</taxon>
        <taxon>Fungi</taxon>
        <taxon>Dikarya</taxon>
        <taxon>Ascomycota</taxon>
        <taxon>Pezizomycotina</taxon>
        <taxon>Sordariomycetes</taxon>
        <taxon>Hypocreomycetidae</taxon>
        <taxon>Glomerellales</taxon>
        <taxon>Glomerellaceae</taxon>
        <taxon>Colletotrichum</taxon>
        <taxon>Colletotrichum gloeosporioides species complex</taxon>
    </lineage>
</organism>
<keyword evidence="2" id="KW-1185">Reference proteome</keyword>
<dbReference type="EMBL" id="QPMT01000063">
    <property type="protein sequence ID" value="KAF4846743.1"/>
    <property type="molecule type" value="Genomic_DNA"/>
</dbReference>
<comment type="caution">
    <text evidence="1">The sequence shown here is derived from an EMBL/GenBank/DDBJ whole genome shotgun (WGS) entry which is preliminary data.</text>
</comment>
<proteinExistence type="predicted"/>
<sequence>MPYTTSPVGLDNYRTTEIDVAIIFTIRRLIHLHQSASANSTITRSSSSSSIIIIKARSSSSSSVSVSIGIICGLAISAPHRVWHYRGTCITCLWPSAPRPFLPHRIESTWLDGLFSPSPLPKSDIL</sequence>
<evidence type="ECO:0000313" key="2">
    <source>
        <dbReference type="Proteomes" id="UP000711996"/>
    </source>
</evidence>
<protein>
    <submittedName>
        <fullName evidence="1">Uncharacterized protein</fullName>
    </submittedName>
</protein>
<name>A0A9P5EJK3_COLSI</name>
<dbReference type="OrthoDB" id="10364483at2759"/>
<dbReference type="AlphaFoldDB" id="A0A9P5EJK3"/>
<gene>
    <name evidence="1" type="ORF">CGCSCA2_v012978</name>
</gene>
<accession>A0A9P5EJK3</accession>
<reference evidence="1" key="1">
    <citation type="submission" date="2019-06" db="EMBL/GenBank/DDBJ databases">
        <authorList>
            <person name="Gan P."/>
            <person name="Shirasu K."/>
        </authorList>
    </citation>
    <scope>NUCLEOTIDE SEQUENCE [LARGE SCALE GENOMIC DNA]</scope>
    <source>
        <strain evidence="1">CAD2</strain>
    </source>
</reference>
<dbReference type="Proteomes" id="UP000711996">
    <property type="component" value="Unassembled WGS sequence"/>
</dbReference>
<evidence type="ECO:0000313" key="1">
    <source>
        <dbReference type="EMBL" id="KAF4846743.1"/>
    </source>
</evidence>